<comment type="caution">
    <text evidence="6">The sequence shown here is derived from an EMBL/GenBank/DDBJ whole genome shotgun (WGS) entry which is preliminary data.</text>
</comment>
<feature type="transmembrane region" description="Helical" evidence="4">
    <location>
        <begin position="77"/>
        <end position="95"/>
    </location>
</feature>
<feature type="transmembrane region" description="Helical" evidence="4">
    <location>
        <begin position="28"/>
        <end position="46"/>
    </location>
</feature>
<dbReference type="Pfam" id="PF00990">
    <property type="entry name" value="GGDEF"/>
    <property type="match status" value="1"/>
</dbReference>
<gene>
    <name evidence="6" type="ORF">EPA86_14225</name>
</gene>
<feature type="transmembrane region" description="Helical" evidence="4">
    <location>
        <begin position="101"/>
        <end position="118"/>
    </location>
</feature>
<keyword evidence="7" id="KW-1185">Reference proteome</keyword>
<feature type="domain" description="GGDEF" evidence="5">
    <location>
        <begin position="219"/>
        <end position="352"/>
    </location>
</feature>
<name>A0A502KQ95_9GAMM</name>
<dbReference type="PROSITE" id="PS50887">
    <property type="entry name" value="GGDEF"/>
    <property type="match status" value="1"/>
</dbReference>
<organism evidence="6 7">
    <name type="scientific">Litorilituus lipolyticus</name>
    <dbReference type="NCBI Taxonomy" id="2491017"/>
    <lineage>
        <taxon>Bacteria</taxon>
        <taxon>Pseudomonadati</taxon>
        <taxon>Pseudomonadota</taxon>
        <taxon>Gammaproteobacteria</taxon>
        <taxon>Alteromonadales</taxon>
        <taxon>Colwelliaceae</taxon>
        <taxon>Litorilituus</taxon>
    </lineage>
</organism>
<evidence type="ECO:0000256" key="4">
    <source>
        <dbReference type="SAM" id="Phobius"/>
    </source>
</evidence>
<dbReference type="Gene3D" id="3.30.70.270">
    <property type="match status" value="1"/>
</dbReference>
<keyword evidence="4" id="KW-1133">Transmembrane helix</keyword>
<reference evidence="6 7" key="1">
    <citation type="submission" date="2019-01" db="EMBL/GenBank/DDBJ databases">
        <title>Litorilituus lipolytica sp. nov., isolated from intertidal sand of the Yellow Sea in China.</title>
        <authorList>
            <person name="Liu A."/>
        </authorList>
    </citation>
    <scope>NUCLEOTIDE SEQUENCE [LARGE SCALE GENOMIC DNA]</scope>
    <source>
        <strain evidence="6 7">RZ04</strain>
    </source>
</reference>
<comment type="catalytic activity">
    <reaction evidence="3">
        <text>2 GTP = 3',3'-c-di-GMP + 2 diphosphate</text>
        <dbReference type="Rhea" id="RHEA:24898"/>
        <dbReference type="ChEBI" id="CHEBI:33019"/>
        <dbReference type="ChEBI" id="CHEBI:37565"/>
        <dbReference type="ChEBI" id="CHEBI:58805"/>
        <dbReference type="EC" id="2.7.7.65"/>
    </reaction>
</comment>
<dbReference type="RefSeq" id="WP_140604748.1">
    <property type="nucleotide sequence ID" value="NZ_SAWY01000036.1"/>
</dbReference>
<dbReference type="InterPro" id="IPR000160">
    <property type="entry name" value="GGDEF_dom"/>
</dbReference>
<feature type="transmembrane region" description="Helical" evidence="4">
    <location>
        <begin position="52"/>
        <end position="70"/>
    </location>
</feature>
<dbReference type="NCBIfam" id="TIGR00254">
    <property type="entry name" value="GGDEF"/>
    <property type="match status" value="1"/>
</dbReference>
<feature type="transmembrane region" description="Helical" evidence="4">
    <location>
        <begin position="123"/>
        <end position="141"/>
    </location>
</feature>
<dbReference type="OrthoDB" id="9813903at2"/>
<evidence type="ECO:0000313" key="7">
    <source>
        <dbReference type="Proteomes" id="UP000315303"/>
    </source>
</evidence>
<evidence type="ECO:0000256" key="2">
    <source>
        <dbReference type="ARBA" id="ARBA00012528"/>
    </source>
</evidence>
<dbReference type="EMBL" id="SAWY01000036">
    <property type="protein sequence ID" value="TPH13344.1"/>
    <property type="molecule type" value="Genomic_DNA"/>
</dbReference>
<dbReference type="Proteomes" id="UP000315303">
    <property type="component" value="Unassembled WGS sequence"/>
</dbReference>
<dbReference type="InterPro" id="IPR050469">
    <property type="entry name" value="Diguanylate_Cyclase"/>
</dbReference>
<dbReference type="GO" id="GO:0052621">
    <property type="term" value="F:diguanylate cyclase activity"/>
    <property type="evidence" value="ECO:0007669"/>
    <property type="project" value="UniProtKB-EC"/>
</dbReference>
<evidence type="ECO:0000256" key="1">
    <source>
        <dbReference type="ARBA" id="ARBA00001946"/>
    </source>
</evidence>
<dbReference type="SMART" id="SM00267">
    <property type="entry name" value="GGDEF"/>
    <property type="match status" value="1"/>
</dbReference>
<dbReference type="InterPro" id="IPR029787">
    <property type="entry name" value="Nucleotide_cyclase"/>
</dbReference>
<protein>
    <recommendedName>
        <fullName evidence="2">diguanylate cyclase</fullName>
        <ecNumber evidence="2">2.7.7.65</ecNumber>
    </recommendedName>
</protein>
<evidence type="ECO:0000313" key="6">
    <source>
        <dbReference type="EMBL" id="TPH13344.1"/>
    </source>
</evidence>
<dbReference type="PANTHER" id="PTHR45138">
    <property type="entry name" value="REGULATORY COMPONENTS OF SENSORY TRANSDUCTION SYSTEM"/>
    <property type="match status" value="1"/>
</dbReference>
<evidence type="ECO:0000259" key="5">
    <source>
        <dbReference type="PROSITE" id="PS50887"/>
    </source>
</evidence>
<proteinExistence type="predicted"/>
<dbReference type="SUPFAM" id="SSF55073">
    <property type="entry name" value="Nucleotide cyclase"/>
    <property type="match status" value="1"/>
</dbReference>
<sequence length="352" mass="40516">MIKWLKSYLLMEKEVGSNSYRREVTGNFVILFSFAILFLLTLSNFFLSSRTIFYANLALFSGLCLITFLFRHNKRLVIHSIAHFMAGGIFVIVYFNQAQDYTPIWSFLYMYLIISLYGHQKGLMIAGGFLGCLLLFLSFWVGETVTKLEFIRFAFVSVFILFFAYLAELLISRTFEQLNKTKSILEKMTITDELTGLHNRRHFNDVLSDKINSARRSKEMLALAIIDVDHFKKYNDTYGHPAGDQVLITLAELLKTTMKRSDDVLFRLGGEEFALLYKPKDETSAIALLERIREAVEDVVKEENIQSIVTISAGLYIIKPQKTQSFEQVYKSADELLYQAKELGRNRVVVSP</sequence>
<accession>A0A502KQ95</accession>
<keyword evidence="4" id="KW-0472">Membrane</keyword>
<dbReference type="InterPro" id="IPR043128">
    <property type="entry name" value="Rev_trsase/Diguanyl_cyclase"/>
</dbReference>
<dbReference type="EC" id="2.7.7.65" evidence="2"/>
<dbReference type="PANTHER" id="PTHR45138:SF9">
    <property type="entry name" value="DIGUANYLATE CYCLASE DGCM-RELATED"/>
    <property type="match status" value="1"/>
</dbReference>
<feature type="transmembrane region" description="Helical" evidence="4">
    <location>
        <begin position="153"/>
        <end position="171"/>
    </location>
</feature>
<keyword evidence="4" id="KW-0812">Transmembrane</keyword>
<evidence type="ECO:0000256" key="3">
    <source>
        <dbReference type="ARBA" id="ARBA00034247"/>
    </source>
</evidence>
<comment type="cofactor">
    <cofactor evidence="1">
        <name>Mg(2+)</name>
        <dbReference type="ChEBI" id="CHEBI:18420"/>
    </cofactor>
</comment>
<dbReference type="FunFam" id="3.30.70.270:FF:000001">
    <property type="entry name" value="Diguanylate cyclase domain protein"/>
    <property type="match status" value="1"/>
</dbReference>
<dbReference type="AlphaFoldDB" id="A0A502KQ95"/>
<dbReference type="CDD" id="cd01949">
    <property type="entry name" value="GGDEF"/>
    <property type="match status" value="1"/>
</dbReference>